<evidence type="ECO:0000313" key="1">
    <source>
        <dbReference type="EMBL" id="QDU29570.1"/>
    </source>
</evidence>
<accession>A0A517YH65</accession>
<reference evidence="1 2" key="1">
    <citation type="submission" date="2019-02" db="EMBL/GenBank/DDBJ databases">
        <title>Deep-cultivation of Planctomycetes and their phenomic and genomic characterization uncovers novel biology.</title>
        <authorList>
            <person name="Wiegand S."/>
            <person name="Jogler M."/>
            <person name="Boedeker C."/>
            <person name="Pinto D."/>
            <person name="Vollmers J."/>
            <person name="Rivas-Marin E."/>
            <person name="Kohn T."/>
            <person name="Peeters S.H."/>
            <person name="Heuer A."/>
            <person name="Rast P."/>
            <person name="Oberbeckmann S."/>
            <person name="Bunk B."/>
            <person name="Jeske O."/>
            <person name="Meyerdierks A."/>
            <person name="Storesund J.E."/>
            <person name="Kallscheuer N."/>
            <person name="Luecker S."/>
            <person name="Lage O.M."/>
            <person name="Pohl T."/>
            <person name="Merkel B.J."/>
            <person name="Hornburger P."/>
            <person name="Mueller R.-W."/>
            <person name="Bruemmer F."/>
            <person name="Labrenz M."/>
            <person name="Spormann A.M."/>
            <person name="Op den Camp H."/>
            <person name="Overmann J."/>
            <person name="Amann R."/>
            <person name="Jetten M.S.M."/>
            <person name="Mascher T."/>
            <person name="Medema M.H."/>
            <person name="Devos D.P."/>
            <person name="Kaster A.-K."/>
            <person name="Ovreas L."/>
            <person name="Rohde M."/>
            <person name="Galperin M.Y."/>
            <person name="Jogler C."/>
        </authorList>
    </citation>
    <scope>NUCLEOTIDE SEQUENCE [LARGE SCALE GENOMIC DNA]</scope>
    <source>
        <strain evidence="1 2">ETA_A8</strain>
    </source>
</reference>
<keyword evidence="2" id="KW-1185">Reference proteome</keyword>
<gene>
    <name evidence="1" type="ORF">ETAA8_46840</name>
</gene>
<proteinExistence type="predicted"/>
<name>A0A517YH65_9BACT</name>
<dbReference type="Proteomes" id="UP000315017">
    <property type="component" value="Chromosome"/>
</dbReference>
<sequence>MIVVPPLMDFLQSTMTYFRTLVDACKKEPELVKQFEPEHYAARCH</sequence>
<dbReference type="EMBL" id="CP036274">
    <property type="protein sequence ID" value="QDU29570.1"/>
    <property type="molecule type" value="Genomic_DNA"/>
</dbReference>
<protein>
    <submittedName>
        <fullName evidence="1">Uncharacterized protein</fullName>
    </submittedName>
</protein>
<dbReference type="KEGG" id="aagg:ETAA8_46840"/>
<dbReference type="AlphaFoldDB" id="A0A517YH65"/>
<organism evidence="1 2">
    <name type="scientific">Anatilimnocola aggregata</name>
    <dbReference type="NCBI Taxonomy" id="2528021"/>
    <lineage>
        <taxon>Bacteria</taxon>
        <taxon>Pseudomonadati</taxon>
        <taxon>Planctomycetota</taxon>
        <taxon>Planctomycetia</taxon>
        <taxon>Pirellulales</taxon>
        <taxon>Pirellulaceae</taxon>
        <taxon>Anatilimnocola</taxon>
    </lineage>
</organism>
<evidence type="ECO:0000313" key="2">
    <source>
        <dbReference type="Proteomes" id="UP000315017"/>
    </source>
</evidence>